<keyword evidence="2" id="KW-1185">Reference proteome</keyword>
<dbReference type="EMBL" id="MLCA01000019">
    <property type="protein sequence ID" value="MEE7494883.1"/>
    <property type="molecule type" value="Genomic_DNA"/>
</dbReference>
<evidence type="ECO:0000313" key="2">
    <source>
        <dbReference type="Proteomes" id="UP001355206"/>
    </source>
</evidence>
<dbReference type="Proteomes" id="UP001355206">
    <property type="component" value="Unassembled WGS sequence"/>
</dbReference>
<proteinExistence type="predicted"/>
<organism evidence="1 2">
    <name type="scientific">Methylobacterium oryzae</name>
    <dbReference type="NCBI Taxonomy" id="334852"/>
    <lineage>
        <taxon>Bacteria</taxon>
        <taxon>Pseudomonadati</taxon>
        <taxon>Pseudomonadota</taxon>
        <taxon>Alphaproteobacteria</taxon>
        <taxon>Hyphomicrobiales</taxon>
        <taxon>Methylobacteriaceae</taxon>
        <taxon>Methylobacterium</taxon>
    </lineage>
</organism>
<name>A0ABU7TZK9_9HYPH</name>
<accession>A0ABU7TZK9</accession>
<sequence>MGRRRREADDVAAGPALRGWAGQIDLAVARADKADMALHSIGRRGAAVLERARGPDDAIALSDALEQ</sequence>
<gene>
    <name evidence="1" type="ORF">MOTC310_32535</name>
</gene>
<reference evidence="1 2" key="1">
    <citation type="journal article" date="2012" name="Genet. Mol. Biol.">
        <title>Analysis of 16S rRNA and mxaF genes revealing insights into Methylobacterium niche-specific plant association.</title>
        <authorList>
            <person name="Dourado M.N."/>
            <person name="Andreote F.D."/>
            <person name="Dini-Andreote F."/>
            <person name="Conti R."/>
            <person name="Araujo J.M."/>
            <person name="Araujo W.L."/>
        </authorList>
    </citation>
    <scope>NUCLEOTIDE SEQUENCE [LARGE SCALE GENOMIC DNA]</scope>
    <source>
        <strain evidence="1 2">TC3-10</strain>
    </source>
</reference>
<evidence type="ECO:0000313" key="1">
    <source>
        <dbReference type="EMBL" id="MEE7494883.1"/>
    </source>
</evidence>
<comment type="caution">
    <text evidence="1">The sequence shown here is derived from an EMBL/GenBank/DDBJ whole genome shotgun (WGS) entry which is preliminary data.</text>
</comment>
<protein>
    <submittedName>
        <fullName evidence="1">Uncharacterized protein</fullName>
    </submittedName>
</protein>